<evidence type="ECO:0000256" key="1">
    <source>
        <dbReference type="SAM" id="Phobius"/>
    </source>
</evidence>
<dbReference type="AlphaFoldDB" id="B1ZV60"/>
<feature type="transmembrane region" description="Helical" evidence="1">
    <location>
        <begin position="21"/>
        <end position="41"/>
    </location>
</feature>
<gene>
    <name evidence="2" type="ordered locus">Oter_3450</name>
</gene>
<keyword evidence="1" id="KW-0812">Transmembrane</keyword>
<accession>B1ZV60</accession>
<keyword evidence="1" id="KW-0472">Membrane</keyword>
<proteinExistence type="predicted"/>
<dbReference type="Proteomes" id="UP000007013">
    <property type="component" value="Chromosome"/>
</dbReference>
<dbReference type="EMBL" id="CP001032">
    <property type="protein sequence ID" value="ACB76727.1"/>
    <property type="molecule type" value="Genomic_DNA"/>
</dbReference>
<keyword evidence="3" id="KW-1185">Reference proteome</keyword>
<dbReference type="eggNOG" id="ENOG50322QY">
    <property type="taxonomic scope" value="Bacteria"/>
</dbReference>
<keyword evidence="1" id="KW-1133">Transmembrane helix</keyword>
<dbReference type="KEGG" id="ote:Oter_3450"/>
<protein>
    <recommendedName>
        <fullName evidence="4">Methanolan biosynthesis EpsI domain-containing protein</fullName>
    </recommendedName>
</protein>
<evidence type="ECO:0008006" key="4">
    <source>
        <dbReference type="Google" id="ProtNLM"/>
    </source>
</evidence>
<evidence type="ECO:0000313" key="2">
    <source>
        <dbReference type="EMBL" id="ACB76727.1"/>
    </source>
</evidence>
<dbReference type="HOGENOM" id="CLU_097190_0_0_0"/>
<sequence>MYITGTNRPKAGWRSHRWWRYVGLAVALGTLVLGFVVTIRFRLRYETQTPPVAALVVPALRAYQPRGWSTTELPLSETELGSEMVSRTLRYDDFTYLHFRNGPAEFTIYVAYWSAGKVDLRTVNAHTPDTCWGTNGWTATEARDNFRGFTPGTRTAAGQLRSFVNGGTMQHVAFWHLLDGRAVEMWRYGFPKLTFMWRLFGKEHRSLGGEQFFVRIASSRPLSEIWSEPALQGVFERLQPSGLVVSGFNPAPE</sequence>
<evidence type="ECO:0000313" key="3">
    <source>
        <dbReference type="Proteomes" id="UP000007013"/>
    </source>
</evidence>
<organism evidence="2 3">
    <name type="scientific">Opitutus terrae (strain DSM 11246 / JCM 15787 / PB90-1)</name>
    <dbReference type="NCBI Taxonomy" id="452637"/>
    <lineage>
        <taxon>Bacteria</taxon>
        <taxon>Pseudomonadati</taxon>
        <taxon>Verrucomicrobiota</taxon>
        <taxon>Opitutia</taxon>
        <taxon>Opitutales</taxon>
        <taxon>Opitutaceae</taxon>
        <taxon>Opitutus</taxon>
    </lineage>
</organism>
<name>B1ZV60_OPITP</name>
<reference evidence="2 3" key="1">
    <citation type="journal article" date="2011" name="J. Bacteriol.">
        <title>Genome sequence of the verrucomicrobium Opitutus terrae PB90-1, an abundant inhabitant of rice paddy soil ecosystems.</title>
        <authorList>
            <person name="van Passel M.W."/>
            <person name="Kant R."/>
            <person name="Palva A."/>
            <person name="Copeland A."/>
            <person name="Lucas S."/>
            <person name="Lapidus A."/>
            <person name="Glavina del Rio T."/>
            <person name="Pitluck S."/>
            <person name="Goltsman E."/>
            <person name="Clum A."/>
            <person name="Sun H."/>
            <person name="Schmutz J."/>
            <person name="Larimer F.W."/>
            <person name="Land M.L."/>
            <person name="Hauser L."/>
            <person name="Kyrpides N."/>
            <person name="Mikhailova N."/>
            <person name="Richardson P.P."/>
            <person name="Janssen P.H."/>
            <person name="de Vos W.M."/>
            <person name="Smidt H."/>
        </authorList>
    </citation>
    <scope>NUCLEOTIDE SEQUENCE [LARGE SCALE GENOMIC DNA]</scope>
    <source>
        <strain evidence="3">DSM 11246 / JCM 15787 / PB90-1</strain>
    </source>
</reference>
<dbReference type="STRING" id="452637.Oter_3450"/>